<gene>
    <name evidence="1" type="ORF">DCF25_05140</name>
</gene>
<protein>
    <submittedName>
        <fullName evidence="1">Uncharacterized protein</fullName>
    </submittedName>
</protein>
<evidence type="ECO:0000313" key="2">
    <source>
        <dbReference type="Proteomes" id="UP000249354"/>
    </source>
</evidence>
<name>A0A2W4UPS1_9CYAN</name>
<reference evidence="2" key="1">
    <citation type="submission" date="2018-04" db="EMBL/GenBank/DDBJ databases">
        <authorList>
            <person name="Cornet L."/>
        </authorList>
    </citation>
    <scope>NUCLEOTIDE SEQUENCE [LARGE SCALE GENOMIC DNA]</scope>
</reference>
<dbReference type="Proteomes" id="UP000249354">
    <property type="component" value="Unassembled WGS sequence"/>
</dbReference>
<organism evidence="1 2">
    <name type="scientific">Leptolyngbya foveolarum</name>
    <dbReference type="NCBI Taxonomy" id="47253"/>
    <lineage>
        <taxon>Bacteria</taxon>
        <taxon>Bacillati</taxon>
        <taxon>Cyanobacteriota</taxon>
        <taxon>Cyanophyceae</taxon>
        <taxon>Leptolyngbyales</taxon>
        <taxon>Leptolyngbyaceae</taxon>
        <taxon>Leptolyngbya group</taxon>
        <taxon>Leptolyngbya</taxon>
    </lineage>
</organism>
<comment type="caution">
    <text evidence="1">The sequence shown here is derived from an EMBL/GenBank/DDBJ whole genome shotgun (WGS) entry which is preliminary data.</text>
</comment>
<sequence length="184" mass="20206">MAPANELSAYYRQLHLQTGATSQTVDEAYFKLRAQKIRENARQDLAALKIARDQIKAHLQTIGHQSAIASDVSPSADSEMTPIAALGTALKQLGLTTQIRLQEKTLHVGIRVDAATDPGVIKGQVYQFLSGENLGTYGLDAVETVRLYGLDKNSKTSRQVIWKKAFPLPRLHLTEADAQGKRIL</sequence>
<evidence type="ECO:0000313" key="1">
    <source>
        <dbReference type="EMBL" id="PZO21217.1"/>
    </source>
</evidence>
<reference evidence="1 2" key="2">
    <citation type="submission" date="2018-06" db="EMBL/GenBank/DDBJ databases">
        <title>Metagenomic assembly of (sub)arctic Cyanobacteria and their associated microbiome from non-axenic cultures.</title>
        <authorList>
            <person name="Baurain D."/>
        </authorList>
    </citation>
    <scope>NUCLEOTIDE SEQUENCE [LARGE SCALE GENOMIC DNA]</scope>
    <source>
        <strain evidence="1">ULC129bin1</strain>
    </source>
</reference>
<proteinExistence type="predicted"/>
<accession>A0A2W4UPS1</accession>
<dbReference type="AlphaFoldDB" id="A0A2W4UPS1"/>
<dbReference type="EMBL" id="QBMC01000021">
    <property type="protein sequence ID" value="PZO21217.1"/>
    <property type="molecule type" value="Genomic_DNA"/>
</dbReference>